<name>A0AAW5BPX1_9FIRM</name>
<accession>A0AAW5BPX1</accession>
<protein>
    <recommendedName>
        <fullName evidence="3">DUF2190 family protein</fullName>
    </recommendedName>
</protein>
<sequence length="140" mass="14213">MIRTGNEKLDSRTLLLPVASGESITEATMVAIGADGYAVPATAAAGLIVAGVAMEPADNSGGEAGDMQVLVRRGAFVFDNSATVANAVKKTDILKTCYIEDSVTVSMSSTGSSPAGTVLAVDDDGVTVEFNQPTMPATNN</sequence>
<dbReference type="EMBL" id="JAKNGE010000011">
    <property type="protein sequence ID" value="MCG4745867.1"/>
    <property type="molecule type" value="Genomic_DNA"/>
</dbReference>
<evidence type="ECO:0000313" key="2">
    <source>
        <dbReference type="Proteomes" id="UP001299608"/>
    </source>
</evidence>
<organism evidence="1 2">
    <name type="scientific">Enterocloster aldenensis</name>
    <dbReference type="NCBI Taxonomy" id="358742"/>
    <lineage>
        <taxon>Bacteria</taxon>
        <taxon>Bacillati</taxon>
        <taxon>Bacillota</taxon>
        <taxon>Clostridia</taxon>
        <taxon>Lachnospirales</taxon>
        <taxon>Lachnospiraceae</taxon>
        <taxon>Enterocloster</taxon>
    </lineage>
</organism>
<evidence type="ECO:0000313" key="1">
    <source>
        <dbReference type="EMBL" id="MCG4745867.1"/>
    </source>
</evidence>
<reference evidence="1" key="1">
    <citation type="submission" date="2022-01" db="EMBL/GenBank/DDBJ databases">
        <title>Collection of gut derived symbiotic bacterial strains cultured from healthy donors.</title>
        <authorList>
            <person name="Lin H."/>
            <person name="Kohout C."/>
            <person name="Waligurski E."/>
            <person name="Pamer E.G."/>
        </authorList>
    </citation>
    <scope>NUCLEOTIDE SEQUENCE</scope>
    <source>
        <strain evidence="1">DFI.6.55</strain>
    </source>
</reference>
<comment type="caution">
    <text evidence="1">The sequence shown here is derived from an EMBL/GenBank/DDBJ whole genome shotgun (WGS) entry which is preliminary data.</text>
</comment>
<gene>
    <name evidence="1" type="ORF">L0N08_10630</name>
</gene>
<dbReference type="RefSeq" id="WP_238053560.1">
    <property type="nucleotide sequence ID" value="NZ_JAKNGE010000011.1"/>
</dbReference>
<dbReference type="AlphaFoldDB" id="A0AAW5BPX1"/>
<proteinExistence type="predicted"/>
<evidence type="ECO:0008006" key="3">
    <source>
        <dbReference type="Google" id="ProtNLM"/>
    </source>
</evidence>
<dbReference type="Proteomes" id="UP001299608">
    <property type="component" value="Unassembled WGS sequence"/>
</dbReference>